<feature type="non-terminal residue" evidence="6">
    <location>
        <position position="1"/>
    </location>
</feature>
<dbReference type="Gene3D" id="3.40.50.720">
    <property type="entry name" value="NAD(P)-binding Rossmann-like Domain"/>
    <property type="match status" value="2"/>
</dbReference>
<dbReference type="PANTHER" id="PTHR11133">
    <property type="entry name" value="SACCHAROPINE DEHYDROGENASE"/>
    <property type="match status" value="1"/>
</dbReference>
<name>A0A2U1JC30_SMIAN</name>
<accession>A0A2U1JC30</accession>
<organism evidence="6 7">
    <name type="scientific">Smittium angustum</name>
    <dbReference type="NCBI Taxonomy" id="133377"/>
    <lineage>
        <taxon>Eukaryota</taxon>
        <taxon>Fungi</taxon>
        <taxon>Fungi incertae sedis</taxon>
        <taxon>Zoopagomycota</taxon>
        <taxon>Kickxellomycotina</taxon>
        <taxon>Harpellomycetes</taxon>
        <taxon>Harpellales</taxon>
        <taxon>Legeriomycetaceae</taxon>
        <taxon>Smittium</taxon>
    </lineage>
</organism>
<keyword evidence="7" id="KW-1185">Reference proteome</keyword>
<dbReference type="PANTHER" id="PTHR11133:SF22">
    <property type="entry name" value="ALPHA-AMINOADIPIC SEMIALDEHYDE SYNTHASE, MITOCHONDRIAL"/>
    <property type="match status" value="1"/>
</dbReference>
<dbReference type="FunFam" id="3.30.360.10:FF:000008">
    <property type="entry name" value="Alpha-aminoadipic semialdehyde synthase, mitochondrial"/>
    <property type="match status" value="1"/>
</dbReference>
<evidence type="ECO:0000313" key="6">
    <source>
        <dbReference type="EMBL" id="PWA02585.1"/>
    </source>
</evidence>
<sequence length="671" mass="75038">RITDGGFDKSEYKSHPELYKSVFHEKIAPYTTLLANGIFWSKEFPRLITKEQMKEIQENPLCKYRMVSVADISCDIDGSIEFTNKSSAIESPFFYYDGIKNRYHEDISGKGVQIMSIDNLPTELPAEASSNFAEMLYPFVEEMVKNNFDNKIIERSIIAENKKLKSEHEHLYKNLENLKEDPSKFKVFDNRKKRILLAGSGLVTRPLVRYLDRAKKYEISIASNNMVEANNLASQFDGIKTINLDTNNPELVDNLVSNSDIVISMLPANFHTVLANSAIKNKKNMVTASYISPEMEKLNQRAKDSGVTILNEIGLDPGIDHCSAMKIIDDIKERGGKVRSFISWCGGLPAPENSNNALGYKFSWSPRGVLTAGLNSARFKLNNKVYDIEGKNLLQNKFPSVDLFRGFAFEGLANRDSMSFIDVYGLNENDLETMLRGTLRYKGYSDLMASFSKLGFLSPNTPNSGALEFNNGQEFCSYVLKTKDASYNTIIDIVSKKLSVPASDNLVKSTVEALSSFDLVQNGAGNGNQKIIAPTILDGFCTVLQKHLAYKPNERDMVAMYHEFSAEFDSGEYELHRSSLVSYGTLSNDFSVGETAMARTVGIPAAIAAKVILDGAISTKGVIRPTIKEVYTPILSHLDELSNSDSIKFEEEYHKVNKEMLRSMSIAHKLL</sequence>
<dbReference type="Gene3D" id="1.10.1870.10">
    <property type="entry name" value="Domain 3, Saccharopine reductase"/>
    <property type="match status" value="1"/>
</dbReference>
<feature type="domain" description="Saccharopine dehydrogenase-like C-terminal" evidence="5">
    <location>
        <begin position="314"/>
        <end position="639"/>
    </location>
</feature>
<gene>
    <name evidence="6" type="ORF">BB558_001268</name>
</gene>
<evidence type="ECO:0000259" key="5">
    <source>
        <dbReference type="Pfam" id="PF16653"/>
    </source>
</evidence>
<dbReference type="SUPFAM" id="SSF55347">
    <property type="entry name" value="Glyceraldehyde-3-phosphate dehydrogenase-like, C-terminal domain"/>
    <property type="match status" value="1"/>
</dbReference>
<feature type="domain" description="Saccharopine dehydrogenase NADP binding" evidence="4">
    <location>
        <begin position="195"/>
        <end position="310"/>
    </location>
</feature>
<dbReference type="InterPro" id="IPR036291">
    <property type="entry name" value="NAD(P)-bd_dom_sf"/>
</dbReference>
<dbReference type="Proteomes" id="UP000245591">
    <property type="component" value="Unassembled WGS sequence"/>
</dbReference>
<evidence type="ECO:0000313" key="7">
    <source>
        <dbReference type="Proteomes" id="UP000245591"/>
    </source>
</evidence>
<dbReference type="SUPFAM" id="SSF51735">
    <property type="entry name" value="NAD(P)-binding Rossmann-fold domains"/>
    <property type="match status" value="1"/>
</dbReference>
<protein>
    <recommendedName>
        <fullName evidence="8">Saccharopine dehydrogenase</fullName>
    </recommendedName>
</protein>
<keyword evidence="1" id="KW-0521">NADP</keyword>
<dbReference type="AlphaFoldDB" id="A0A2U1JC30"/>
<evidence type="ECO:0000256" key="2">
    <source>
        <dbReference type="ARBA" id="ARBA00023002"/>
    </source>
</evidence>
<dbReference type="InterPro" id="IPR005097">
    <property type="entry name" value="Sacchrp_dh_NADP-bd"/>
</dbReference>
<keyword evidence="3" id="KW-0028">Amino-acid biosynthesis</keyword>
<dbReference type="Pfam" id="PF03435">
    <property type="entry name" value="Sacchrp_dh_NADP"/>
    <property type="match status" value="1"/>
</dbReference>
<evidence type="ECO:0000259" key="4">
    <source>
        <dbReference type="Pfam" id="PF03435"/>
    </source>
</evidence>
<keyword evidence="2" id="KW-0560">Oxidoreductase</keyword>
<comment type="caution">
    <text evidence="6">The sequence shown here is derived from an EMBL/GenBank/DDBJ whole genome shotgun (WGS) entry which is preliminary data.</text>
</comment>
<dbReference type="InterPro" id="IPR032095">
    <property type="entry name" value="Sacchrp_dh-like_C"/>
</dbReference>
<dbReference type="GO" id="GO:0019878">
    <property type="term" value="P:lysine biosynthetic process via aminoadipic acid"/>
    <property type="evidence" value="ECO:0007669"/>
    <property type="project" value="TreeGrafter"/>
</dbReference>
<keyword evidence="3" id="KW-0457">Lysine biosynthesis</keyword>
<evidence type="ECO:0000256" key="3">
    <source>
        <dbReference type="ARBA" id="ARBA00023154"/>
    </source>
</evidence>
<dbReference type="GO" id="GO:0005737">
    <property type="term" value="C:cytoplasm"/>
    <property type="evidence" value="ECO:0007669"/>
    <property type="project" value="TreeGrafter"/>
</dbReference>
<evidence type="ECO:0008006" key="8">
    <source>
        <dbReference type="Google" id="ProtNLM"/>
    </source>
</evidence>
<evidence type="ECO:0000256" key="1">
    <source>
        <dbReference type="ARBA" id="ARBA00022857"/>
    </source>
</evidence>
<reference evidence="6 7" key="1">
    <citation type="journal article" date="2018" name="MBio">
        <title>Comparative Genomics Reveals the Core Gene Toolbox for the Fungus-Insect Symbiosis.</title>
        <authorList>
            <person name="Wang Y."/>
            <person name="Stata M."/>
            <person name="Wang W."/>
            <person name="Stajich J.E."/>
            <person name="White M.M."/>
            <person name="Moncalvo J.M."/>
        </authorList>
    </citation>
    <scope>NUCLEOTIDE SEQUENCE [LARGE SCALE GENOMIC DNA]</scope>
    <source>
        <strain evidence="6 7">AUS-126-30</strain>
    </source>
</reference>
<dbReference type="EMBL" id="MBFU01000070">
    <property type="protein sequence ID" value="PWA02585.1"/>
    <property type="molecule type" value="Genomic_DNA"/>
</dbReference>
<dbReference type="Gene3D" id="3.30.360.10">
    <property type="entry name" value="Dihydrodipicolinate Reductase, domain 2"/>
    <property type="match status" value="1"/>
</dbReference>
<dbReference type="InterPro" id="IPR051168">
    <property type="entry name" value="AASS"/>
</dbReference>
<dbReference type="GO" id="GO:0004753">
    <property type="term" value="F:saccharopine dehydrogenase activity"/>
    <property type="evidence" value="ECO:0007669"/>
    <property type="project" value="TreeGrafter"/>
</dbReference>
<dbReference type="FunFam" id="3.40.50.720:FF:000072">
    <property type="entry name" value="Saccharopine dehydrogenase [NADP(+), L-glutamate-forming]"/>
    <property type="match status" value="1"/>
</dbReference>
<dbReference type="Pfam" id="PF16653">
    <property type="entry name" value="Sacchrp_dh_C"/>
    <property type="match status" value="1"/>
</dbReference>
<proteinExistence type="predicted"/>